<feature type="region of interest" description="Disordered" evidence="5">
    <location>
        <begin position="191"/>
        <end position="210"/>
    </location>
</feature>
<dbReference type="PROSITE" id="PS50114">
    <property type="entry name" value="GATA_ZN_FINGER_2"/>
    <property type="match status" value="1"/>
</dbReference>
<dbReference type="InterPro" id="IPR000679">
    <property type="entry name" value="Znf_GATA"/>
</dbReference>
<keyword evidence="3" id="KW-0862">Zinc</keyword>
<dbReference type="eggNOG" id="KOG1601">
    <property type="taxonomic scope" value="Eukaryota"/>
</dbReference>
<evidence type="ECO:0000313" key="7">
    <source>
        <dbReference type="EMBL" id="CCH40803.1"/>
    </source>
</evidence>
<gene>
    <name evidence="7" type="ORF">BN7_337</name>
</gene>
<dbReference type="GO" id="GO:0043565">
    <property type="term" value="F:sequence-specific DNA binding"/>
    <property type="evidence" value="ECO:0007669"/>
    <property type="project" value="InterPro"/>
</dbReference>
<dbReference type="InterPro" id="IPR013088">
    <property type="entry name" value="Znf_NHR/GATA"/>
</dbReference>
<dbReference type="AlphaFoldDB" id="K0KI39"/>
<feature type="region of interest" description="Disordered" evidence="5">
    <location>
        <begin position="15"/>
        <end position="165"/>
    </location>
</feature>
<dbReference type="GO" id="GO:0008270">
    <property type="term" value="F:zinc ion binding"/>
    <property type="evidence" value="ECO:0007669"/>
    <property type="project" value="UniProtKB-KW"/>
</dbReference>
<dbReference type="Gene3D" id="3.30.50.10">
    <property type="entry name" value="Erythroid Transcription Factor GATA-1, subunit A"/>
    <property type="match status" value="1"/>
</dbReference>
<evidence type="ECO:0000256" key="3">
    <source>
        <dbReference type="ARBA" id="ARBA00022833"/>
    </source>
</evidence>
<comment type="caution">
    <text evidence="7">The sequence shown here is derived from an EMBL/GenBank/DDBJ whole genome shotgun (WGS) entry which is preliminary data.</text>
</comment>
<dbReference type="SUPFAM" id="SSF57716">
    <property type="entry name" value="Glucocorticoid receptor-like (DNA-binding domain)"/>
    <property type="match status" value="1"/>
</dbReference>
<feature type="compositionally biased region" description="Pro residues" evidence="5">
    <location>
        <begin position="112"/>
        <end position="131"/>
    </location>
</feature>
<dbReference type="HOGENOM" id="CLU_479145_0_0_1"/>
<dbReference type="STRING" id="1206466.K0KI39"/>
<name>K0KI39_WICCF</name>
<feature type="domain" description="GATA-type" evidence="6">
    <location>
        <begin position="501"/>
        <end position="536"/>
    </location>
</feature>
<dbReference type="PROSITE" id="PS00344">
    <property type="entry name" value="GATA_ZN_FINGER_1"/>
    <property type="match status" value="1"/>
</dbReference>
<dbReference type="CDD" id="cd00202">
    <property type="entry name" value="ZnF_GATA"/>
    <property type="match status" value="1"/>
</dbReference>
<dbReference type="InterPro" id="IPR051140">
    <property type="entry name" value="GATA_TF"/>
</dbReference>
<dbReference type="Pfam" id="PF00320">
    <property type="entry name" value="GATA"/>
    <property type="match status" value="1"/>
</dbReference>
<sequence length="569" mass="64519">MSHYRLPSFNELTSNFSNNLQIESSNQSNKTSPAPNSGIQTPNQVRNQHELVSVSNAAQQVSNSTSSAAIAAATHASSSVPPPSFIPHQQHQQQTIYQQVPIYQHSQHPSQSVPPPPISHIQPPPPPPPPQQQQQHPHHPHPQHPFHPPPQQYQPPQQQQFGRPLMPQRYPSELTRYQFPKQEPNYVTANVSNDTLSAPNSSIPPNQQQFPSLSTMNFNHDRRLSMQYPPYPSKHVKKDSYDSQTSLSTLADIASSNEVEDEEYKIFLHSMENLIDKFKRITNTFNDVNYDFLIHLEKSMNESKETDEKIKLNFEYKTNDGKLMNEISPKFLKEFVSNIPMVPLKHTIQDIDYVQSVLQKWLNLKKKQDDEDEQQELQPEVMESIPSIPKTPKTIRNQRLKNNHSRTNSRNFKIHQSISGASSGGGIKKKQDHEPFYKTRRSNSSTKLPSLSTTSTTSSTNGSSSNSKNDSISLVVNPPKPVIDLNDQEPPKGNINQDLSIKVNLKCFQCGSDETPEWRRGPYGSRSLCNACGLFFGKLTKKFDEGEATRIMMKRKNQGNGDDRRIPID</sequence>
<dbReference type="PANTHER" id="PTHR45658:SF18">
    <property type="entry name" value="PROTEIN GAT2"/>
    <property type="match status" value="1"/>
</dbReference>
<dbReference type="SMART" id="SM00401">
    <property type="entry name" value="ZnF_GATA"/>
    <property type="match status" value="1"/>
</dbReference>
<evidence type="ECO:0000256" key="5">
    <source>
        <dbReference type="SAM" id="MobiDB-lite"/>
    </source>
</evidence>
<dbReference type="Proteomes" id="UP000009328">
    <property type="component" value="Unassembled WGS sequence"/>
</dbReference>
<dbReference type="EMBL" id="CAIF01000006">
    <property type="protein sequence ID" value="CCH40803.1"/>
    <property type="molecule type" value="Genomic_DNA"/>
</dbReference>
<feature type="compositionally biased region" description="Polar residues" evidence="5">
    <location>
        <begin position="405"/>
        <end position="416"/>
    </location>
</feature>
<evidence type="ECO:0000256" key="1">
    <source>
        <dbReference type="ARBA" id="ARBA00022723"/>
    </source>
</evidence>
<accession>K0KI39</accession>
<feature type="compositionally biased region" description="Low complexity" evidence="5">
    <location>
        <begin position="87"/>
        <end position="111"/>
    </location>
</feature>
<evidence type="ECO:0000256" key="2">
    <source>
        <dbReference type="ARBA" id="ARBA00022771"/>
    </source>
</evidence>
<evidence type="ECO:0000313" key="8">
    <source>
        <dbReference type="Proteomes" id="UP000009328"/>
    </source>
</evidence>
<evidence type="ECO:0000256" key="4">
    <source>
        <dbReference type="PROSITE-ProRule" id="PRU00094"/>
    </source>
</evidence>
<proteinExistence type="predicted"/>
<feature type="compositionally biased region" description="Low complexity" evidence="5">
    <location>
        <begin position="64"/>
        <end position="79"/>
    </location>
</feature>
<evidence type="ECO:0000259" key="6">
    <source>
        <dbReference type="PROSITE" id="PS50114"/>
    </source>
</evidence>
<feature type="compositionally biased region" description="Polar residues" evidence="5">
    <location>
        <begin position="53"/>
        <end position="63"/>
    </location>
</feature>
<keyword evidence="1" id="KW-0479">Metal-binding</keyword>
<dbReference type="GO" id="GO:0006355">
    <property type="term" value="P:regulation of DNA-templated transcription"/>
    <property type="evidence" value="ECO:0007669"/>
    <property type="project" value="InterPro"/>
</dbReference>
<feature type="compositionally biased region" description="Polar residues" evidence="5">
    <location>
        <begin position="15"/>
        <end position="46"/>
    </location>
</feature>
<keyword evidence="8" id="KW-1185">Reference proteome</keyword>
<reference evidence="7 8" key="1">
    <citation type="journal article" date="2012" name="Eukaryot. Cell">
        <title>Draft genome sequence of Wickerhamomyces ciferrii NRRL Y-1031 F-60-10.</title>
        <authorList>
            <person name="Schneider J."/>
            <person name="Andrea H."/>
            <person name="Blom J."/>
            <person name="Jaenicke S."/>
            <person name="Ruckert C."/>
            <person name="Schorsch C."/>
            <person name="Szczepanowski R."/>
            <person name="Farwick M."/>
            <person name="Goesmann A."/>
            <person name="Puhler A."/>
            <person name="Schaffer S."/>
            <person name="Tauch A."/>
            <person name="Kohler T."/>
            <person name="Brinkrolf K."/>
        </authorList>
    </citation>
    <scope>NUCLEOTIDE SEQUENCE [LARGE SCALE GENOMIC DNA]</scope>
    <source>
        <strain evidence="8">ATCC 14091 / BCRC 22168 / CBS 111 / JCM 3599 / NBRC 0793 / NRRL Y-1031 F-60-10</strain>
    </source>
</reference>
<protein>
    <recommendedName>
        <fullName evidence="6">GATA-type domain-containing protein</fullName>
    </recommendedName>
</protein>
<dbReference type="InParanoid" id="K0KI39"/>
<keyword evidence="2 4" id="KW-0863">Zinc-finger</keyword>
<feature type="compositionally biased region" description="Low complexity" evidence="5">
    <location>
        <begin position="442"/>
        <end position="473"/>
    </location>
</feature>
<organism evidence="7 8">
    <name type="scientific">Wickerhamomyces ciferrii (strain ATCC 14091 / BCRC 22168 / CBS 111 / JCM 3599 / NBRC 0793 / NRRL Y-1031 F-60-10)</name>
    <name type="common">Yeast</name>
    <name type="synonym">Pichia ciferrii</name>
    <dbReference type="NCBI Taxonomy" id="1206466"/>
    <lineage>
        <taxon>Eukaryota</taxon>
        <taxon>Fungi</taxon>
        <taxon>Dikarya</taxon>
        <taxon>Ascomycota</taxon>
        <taxon>Saccharomycotina</taxon>
        <taxon>Saccharomycetes</taxon>
        <taxon>Phaffomycetales</taxon>
        <taxon>Wickerhamomycetaceae</taxon>
        <taxon>Wickerhamomyces</taxon>
    </lineage>
</organism>
<dbReference type="PANTHER" id="PTHR45658">
    <property type="entry name" value="GATA TRANSCRIPTION FACTOR"/>
    <property type="match status" value="1"/>
</dbReference>
<feature type="region of interest" description="Disordered" evidence="5">
    <location>
        <begin position="370"/>
        <end position="488"/>
    </location>
</feature>